<dbReference type="PANTHER" id="PTHR47641:SF1">
    <property type="entry name" value="GOLGI-ASSOCIATED OLFACTORY SIGNALING REGULATOR"/>
    <property type="match status" value="1"/>
</dbReference>
<feature type="compositionally biased region" description="Basic and acidic residues" evidence="1">
    <location>
        <begin position="132"/>
        <end position="141"/>
    </location>
</feature>
<sequence length="141" mass="16130">MHDQSKQKTLVFKHLSPSTMAYHYTPSFFLLLFVTLFLTSSYIIRAQARNLLEVTMPKLPKPELSHLPEIPTLPKPEFLEIPKPELPTLPKPVLPEIPKPELPTFPKPELPKLPKLEMPAIPKPELPTLPKPEIRQVPKKP</sequence>
<accession>A0AAE1SJY2</accession>
<feature type="region of interest" description="Disordered" evidence="1">
    <location>
        <begin position="89"/>
        <end position="141"/>
    </location>
</feature>
<proteinExistence type="predicted"/>
<dbReference type="PANTHER" id="PTHR47641">
    <property type="entry name" value="PERIAXIN-LIKE"/>
    <property type="match status" value="1"/>
</dbReference>
<dbReference type="AlphaFoldDB" id="A0AAE1SJY2"/>
<keyword evidence="2" id="KW-1133">Transmembrane helix</keyword>
<reference evidence="3" key="1">
    <citation type="submission" date="2023-12" db="EMBL/GenBank/DDBJ databases">
        <title>Genome assembly of Anisodus tanguticus.</title>
        <authorList>
            <person name="Wang Y.-J."/>
        </authorList>
    </citation>
    <scope>NUCLEOTIDE SEQUENCE</scope>
    <source>
        <strain evidence="3">KB-2021</strain>
        <tissue evidence="3">Leaf</tissue>
    </source>
</reference>
<feature type="compositionally biased region" description="Pro residues" evidence="1">
    <location>
        <begin position="121"/>
        <end position="130"/>
    </location>
</feature>
<evidence type="ECO:0000313" key="3">
    <source>
        <dbReference type="EMBL" id="KAK4371172.1"/>
    </source>
</evidence>
<feature type="transmembrane region" description="Helical" evidence="2">
    <location>
        <begin position="21"/>
        <end position="44"/>
    </location>
</feature>
<evidence type="ECO:0000256" key="1">
    <source>
        <dbReference type="SAM" id="MobiDB-lite"/>
    </source>
</evidence>
<evidence type="ECO:0000256" key="2">
    <source>
        <dbReference type="SAM" id="Phobius"/>
    </source>
</evidence>
<comment type="caution">
    <text evidence="3">The sequence shown here is derived from an EMBL/GenBank/DDBJ whole genome shotgun (WGS) entry which is preliminary data.</text>
</comment>
<keyword evidence="2" id="KW-0812">Transmembrane</keyword>
<dbReference type="Proteomes" id="UP001291623">
    <property type="component" value="Unassembled WGS sequence"/>
</dbReference>
<keyword evidence="2" id="KW-0472">Membrane</keyword>
<dbReference type="EMBL" id="JAVYJV010000005">
    <property type="protein sequence ID" value="KAK4371172.1"/>
    <property type="molecule type" value="Genomic_DNA"/>
</dbReference>
<evidence type="ECO:0000313" key="4">
    <source>
        <dbReference type="Proteomes" id="UP001291623"/>
    </source>
</evidence>
<gene>
    <name evidence="3" type="ORF">RND71_010647</name>
</gene>
<protein>
    <submittedName>
        <fullName evidence="3">Uncharacterized protein</fullName>
    </submittedName>
</protein>
<organism evidence="3 4">
    <name type="scientific">Anisodus tanguticus</name>
    <dbReference type="NCBI Taxonomy" id="243964"/>
    <lineage>
        <taxon>Eukaryota</taxon>
        <taxon>Viridiplantae</taxon>
        <taxon>Streptophyta</taxon>
        <taxon>Embryophyta</taxon>
        <taxon>Tracheophyta</taxon>
        <taxon>Spermatophyta</taxon>
        <taxon>Magnoliopsida</taxon>
        <taxon>eudicotyledons</taxon>
        <taxon>Gunneridae</taxon>
        <taxon>Pentapetalae</taxon>
        <taxon>asterids</taxon>
        <taxon>lamiids</taxon>
        <taxon>Solanales</taxon>
        <taxon>Solanaceae</taxon>
        <taxon>Solanoideae</taxon>
        <taxon>Hyoscyameae</taxon>
        <taxon>Anisodus</taxon>
    </lineage>
</organism>
<keyword evidence="4" id="KW-1185">Reference proteome</keyword>
<name>A0AAE1SJY2_9SOLA</name>
<feature type="compositionally biased region" description="Pro residues" evidence="1">
    <location>
        <begin position="89"/>
        <end position="108"/>
    </location>
</feature>